<keyword evidence="2" id="KW-1185">Reference proteome</keyword>
<evidence type="ECO:0000313" key="2">
    <source>
        <dbReference type="Proteomes" id="UP000051952"/>
    </source>
</evidence>
<accession>A0A0S4JKB0</accession>
<gene>
    <name evidence="1" type="ORF">BSAL_22470</name>
</gene>
<name>A0A0S4JKB0_BODSA</name>
<organism evidence="1 2">
    <name type="scientific">Bodo saltans</name>
    <name type="common">Flagellated protozoan</name>
    <dbReference type="NCBI Taxonomy" id="75058"/>
    <lineage>
        <taxon>Eukaryota</taxon>
        <taxon>Discoba</taxon>
        <taxon>Euglenozoa</taxon>
        <taxon>Kinetoplastea</taxon>
        <taxon>Metakinetoplastina</taxon>
        <taxon>Eubodonida</taxon>
        <taxon>Bodonidae</taxon>
        <taxon>Bodo</taxon>
    </lineage>
</organism>
<reference evidence="2" key="1">
    <citation type="submission" date="2015-09" db="EMBL/GenBank/DDBJ databases">
        <authorList>
            <consortium name="Pathogen Informatics"/>
        </authorList>
    </citation>
    <scope>NUCLEOTIDE SEQUENCE [LARGE SCALE GENOMIC DNA]</scope>
    <source>
        <strain evidence="2">Lake Konstanz</strain>
    </source>
</reference>
<dbReference type="VEuPathDB" id="TriTrypDB:BSAL_22470"/>
<dbReference type="Proteomes" id="UP000051952">
    <property type="component" value="Unassembled WGS sequence"/>
</dbReference>
<evidence type="ECO:0000313" key="1">
    <source>
        <dbReference type="EMBL" id="CUG89629.1"/>
    </source>
</evidence>
<proteinExistence type="predicted"/>
<dbReference type="AlphaFoldDB" id="A0A0S4JKB0"/>
<dbReference type="EMBL" id="CYKH01001753">
    <property type="protein sequence ID" value="CUG89629.1"/>
    <property type="molecule type" value="Genomic_DNA"/>
</dbReference>
<sequence length="714" mass="76915">MDFATHRMVGGVALRIPHHSSPEFWKTLIEALLDGKPSFSAGTTPHNPNVSSTADVSEYHTQGVQWVSQVYRRLALWNPWDIAQLCGTSIKVVMEQLLLATSHGGLHLVFSLCCQQCAAELGRWHSVDALLESVELLSSRQEVMTCPLCEEPYPLGTASSLASPAVLAERIKVFFAPSQHAKIEEFPLAVSGLRATAASSEKTPTSSTLVADVAGGVGSSVSPLELVTRCDNLAPDASGKILASMPYWPHAAKDLPYISRRLFLPADKYLVLLPDIGVSFTMVVASAPDTREMTPVVRVTVSILELISQRRRRRSTTPLSSPVECRHGHIVMDVVNETNVCGVIHILPWRDTRTAWRTAPTDLTGPSNQRLFALSTLMFYIPGGLANTPLWDLCAPRSAPSSSITSGSSSSSSSSSLATTVLQLPASTVTCALNLSSSMKYWNTVSAQRRHDCVQELLHVLVGMYHGLVVETSAAFETIVVLFRSPSFATSALLAAAQRLATVYRVVEKTVTGQEQFLQFLPADGIPFSIVLEGSVLLGRHATETSSLHALPIPAATQGVQFYGAAIRYARWMANVGVLDASPRGASASLSNSWIVAYASVSSQVNVNNNSDDRGVGVCSVANLSPFVNRCCGDVLLAALWDALPFRFEGLTVDLPRENIVVELTPQTRSFSHLLTNIFGNVPDCLGATECLSLPTVLDPSMVDPHHVSCSDSV</sequence>
<protein>
    <submittedName>
        <fullName evidence="1">Uncharacterized protein</fullName>
    </submittedName>
</protein>